<evidence type="ECO:0000256" key="4">
    <source>
        <dbReference type="ARBA" id="ARBA00022723"/>
    </source>
</evidence>
<keyword evidence="5" id="KW-0378">Hydrolase</keyword>
<sequence>MRYLLDTNIVSDLFRNPNGSVDRRLREHRQHEIGISLIVKAEILFGLTKNDNQRGRRVFEALLETIDVWPLESPAEEQYATLRTSMERQGVQMGPHDLWIACQGIVLDAVVVTDDSAFSQVPGLKVANWLRDVPAVRE</sequence>
<gene>
    <name evidence="9" type="ORF">BSQ44_21800</name>
</gene>
<evidence type="ECO:0000256" key="5">
    <source>
        <dbReference type="ARBA" id="ARBA00022801"/>
    </source>
</evidence>
<dbReference type="GO" id="GO:0016787">
    <property type="term" value="F:hydrolase activity"/>
    <property type="evidence" value="ECO:0007669"/>
    <property type="project" value="UniProtKB-KW"/>
</dbReference>
<evidence type="ECO:0000256" key="2">
    <source>
        <dbReference type="ARBA" id="ARBA00022649"/>
    </source>
</evidence>
<dbReference type="EMBL" id="CP018171">
    <property type="protein sequence ID" value="APH73720.1"/>
    <property type="molecule type" value="Genomic_DNA"/>
</dbReference>
<dbReference type="PANTHER" id="PTHR33653:SF1">
    <property type="entry name" value="RIBONUCLEASE VAPC2"/>
    <property type="match status" value="1"/>
</dbReference>
<dbReference type="PANTHER" id="PTHR33653">
    <property type="entry name" value="RIBONUCLEASE VAPC2"/>
    <property type="match status" value="1"/>
</dbReference>
<keyword evidence="3" id="KW-0540">Nuclease</keyword>
<reference evidence="10" key="1">
    <citation type="submission" date="2016-11" db="EMBL/GenBank/DDBJ databases">
        <title>Mesorhizobium oceanicum sp. nov., isolated from deep seawater in South China Sea.</title>
        <authorList>
            <person name="Fu G.-Y."/>
        </authorList>
    </citation>
    <scope>NUCLEOTIDE SEQUENCE [LARGE SCALE GENOMIC DNA]</scope>
    <source>
        <strain evidence="10">B7</strain>
    </source>
</reference>
<dbReference type="KEGG" id="meso:BSQ44_21800"/>
<evidence type="ECO:0000259" key="8">
    <source>
        <dbReference type="Pfam" id="PF01850"/>
    </source>
</evidence>
<dbReference type="InterPro" id="IPR029060">
    <property type="entry name" value="PIN-like_dom_sf"/>
</dbReference>
<accession>A0A1L3SWG7</accession>
<dbReference type="SUPFAM" id="SSF88723">
    <property type="entry name" value="PIN domain-like"/>
    <property type="match status" value="1"/>
</dbReference>
<comment type="similarity">
    <text evidence="7">Belongs to the PINc/VapC protein family.</text>
</comment>
<name>A0A1L3SWG7_9HYPH</name>
<evidence type="ECO:0000313" key="10">
    <source>
        <dbReference type="Proteomes" id="UP000182840"/>
    </source>
</evidence>
<evidence type="ECO:0000256" key="6">
    <source>
        <dbReference type="ARBA" id="ARBA00022842"/>
    </source>
</evidence>
<dbReference type="RefSeq" id="WP_072607184.1">
    <property type="nucleotide sequence ID" value="NZ_CP018171.1"/>
</dbReference>
<organism evidence="9 10">
    <name type="scientific">Aquibium oceanicum</name>
    <dbReference type="NCBI Taxonomy" id="1670800"/>
    <lineage>
        <taxon>Bacteria</taxon>
        <taxon>Pseudomonadati</taxon>
        <taxon>Pseudomonadota</taxon>
        <taxon>Alphaproteobacteria</taxon>
        <taxon>Hyphomicrobiales</taxon>
        <taxon>Phyllobacteriaceae</taxon>
        <taxon>Aquibium</taxon>
    </lineage>
</organism>
<proteinExistence type="inferred from homology"/>
<dbReference type="STRING" id="1670800.BSQ44_21800"/>
<evidence type="ECO:0000313" key="9">
    <source>
        <dbReference type="EMBL" id="APH73720.1"/>
    </source>
</evidence>
<dbReference type="GO" id="GO:0004518">
    <property type="term" value="F:nuclease activity"/>
    <property type="evidence" value="ECO:0007669"/>
    <property type="project" value="UniProtKB-KW"/>
</dbReference>
<keyword evidence="10" id="KW-1185">Reference proteome</keyword>
<comment type="cofactor">
    <cofactor evidence="1">
        <name>Mg(2+)</name>
        <dbReference type="ChEBI" id="CHEBI:18420"/>
    </cofactor>
</comment>
<evidence type="ECO:0000256" key="7">
    <source>
        <dbReference type="ARBA" id="ARBA00038093"/>
    </source>
</evidence>
<dbReference type="InterPro" id="IPR050556">
    <property type="entry name" value="Type_II_TA_system_RNase"/>
</dbReference>
<dbReference type="Proteomes" id="UP000182840">
    <property type="component" value="Chromosome"/>
</dbReference>
<keyword evidence="2" id="KW-1277">Toxin-antitoxin system</keyword>
<evidence type="ECO:0000256" key="3">
    <source>
        <dbReference type="ARBA" id="ARBA00022722"/>
    </source>
</evidence>
<keyword evidence="6" id="KW-0460">Magnesium</keyword>
<keyword evidence="4" id="KW-0479">Metal-binding</keyword>
<dbReference type="Gene3D" id="3.40.50.1010">
    <property type="entry name" value="5'-nuclease"/>
    <property type="match status" value="1"/>
</dbReference>
<evidence type="ECO:0000256" key="1">
    <source>
        <dbReference type="ARBA" id="ARBA00001946"/>
    </source>
</evidence>
<dbReference type="AlphaFoldDB" id="A0A1L3SWG7"/>
<dbReference type="Pfam" id="PF01850">
    <property type="entry name" value="PIN"/>
    <property type="match status" value="1"/>
</dbReference>
<dbReference type="GO" id="GO:0046872">
    <property type="term" value="F:metal ion binding"/>
    <property type="evidence" value="ECO:0007669"/>
    <property type="project" value="UniProtKB-KW"/>
</dbReference>
<feature type="domain" description="PIN" evidence="8">
    <location>
        <begin position="3"/>
        <end position="123"/>
    </location>
</feature>
<protein>
    <submittedName>
        <fullName evidence="9">VapC toxin family PIN domain ribonuclease</fullName>
    </submittedName>
</protein>
<dbReference type="InterPro" id="IPR002716">
    <property type="entry name" value="PIN_dom"/>
</dbReference>
<dbReference type="CDD" id="cd18748">
    <property type="entry name" value="PIN_VapC4-5_FitB-like"/>
    <property type="match status" value="1"/>
</dbReference>